<evidence type="ECO:0000313" key="2">
    <source>
        <dbReference type="Proteomes" id="UP000499080"/>
    </source>
</evidence>
<gene>
    <name evidence="1" type="ORF">AVEN_150248_1</name>
</gene>
<accession>A0A4Y2N0E7</accession>
<proteinExistence type="predicted"/>
<protein>
    <submittedName>
        <fullName evidence="1">Uncharacterized protein</fullName>
    </submittedName>
</protein>
<reference evidence="1 2" key="1">
    <citation type="journal article" date="2019" name="Sci. Rep.">
        <title>Orb-weaving spider Araneus ventricosus genome elucidates the spidroin gene catalogue.</title>
        <authorList>
            <person name="Kono N."/>
            <person name="Nakamura H."/>
            <person name="Ohtoshi R."/>
            <person name="Moran D.A.P."/>
            <person name="Shinohara A."/>
            <person name="Yoshida Y."/>
            <person name="Fujiwara M."/>
            <person name="Mori M."/>
            <person name="Tomita M."/>
            <person name="Arakawa K."/>
        </authorList>
    </citation>
    <scope>NUCLEOTIDE SEQUENCE [LARGE SCALE GENOMIC DNA]</scope>
</reference>
<name>A0A4Y2N0E7_ARAVE</name>
<evidence type="ECO:0000313" key="1">
    <source>
        <dbReference type="EMBL" id="GBN32322.1"/>
    </source>
</evidence>
<dbReference type="AlphaFoldDB" id="A0A4Y2N0E7"/>
<comment type="caution">
    <text evidence="1">The sequence shown here is derived from an EMBL/GenBank/DDBJ whole genome shotgun (WGS) entry which is preliminary data.</text>
</comment>
<keyword evidence="2" id="KW-1185">Reference proteome</keyword>
<organism evidence="1 2">
    <name type="scientific">Araneus ventricosus</name>
    <name type="common">Orbweaver spider</name>
    <name type="synonym">Epeira ventricosa</name>
    <dbReference type="NCBI Taxonomy" id="182803"/>
    <lineage>
        <taxon>Eukaryota</taxon>
        <taxon>Metazoa</taxon>
        <taxon>Ecdysozoa</taxon>
        <taxon>Arthropoda</taxon>
        <taxon>Chelicerata</taxon>
        <taxon>Arachnida</taxon>
        <taxon>Araneae</taxon>
        <taxon>Araneomorphae</taxon>
        <taxon>Entelegynae</taxon>
        <taxon>Araneoidea</taxon>
        <taxon>Araneidae</taxon>
        <taxon>Araneus</taxon>
    </lineage>
</organism>
<dbReference type="EMBL" id="BGPR01008221">
    <property type="protein sequence ID" value="GBN32322.1"/>
    <property type="molecule type" value="Genomic_DNA"/>
</dbReference>
<dbReference type="Proteomes" id="UP000499080">
    <property type="component" value="Unassembled WGS sequence"/>
</dbReference>
<sequence>MRHSRGVLPDYGTGSMAMGQHEGLASVLIVFDPHGFYQNTCYCFLTKSHRADGPNKSCADQHFQKRYVQSSAWVTSTITTSTREARTAYNIICHLQFIPTFRLKL</sequence>